<keyword evidence="2" id="KW-0378">Hydrolase</keyword>
<dbReference type="EMBL" id="KZ678132">
    <property type="protein sequence ID" value="PSN69676.1"/>
    <property type="molecule type" value="Genomic_DNA"/>
</dbReference>
<protein>
    <recommendedName>
        <fullName evidence="3">Peptidase S33 tripeptidyl aminopeptidase-like C-terminal domain-containing protein</fullName>
    </recommendedName>
</protein>
<dbReference type="Pfam" id="PF08386">
    <property type="entry name" value="Abhydrolase_4"/>
    <property type="match status" value="1"/>
</dbReference>
<comment type="similarity">
    <text evidence="1">Belongs to the peptidase S33 family.</text>
</comment>
<dbReference type="OrthoDB" id="425534at2759"/>
<evidence type="ECO:0000259" key="3">
    <source>
        <dbReference type="Pfam" id="PF08386"/>
    </source>
</evidence>
<gene>
    <name evidence="4" type="ORF">BS50DRAFT_487989</name>
</gene>
<accession>A0A2T2NWL8</accession>
<organism evidence="4 5">
    <name type="scientific">Corynespora cassiicola Philippines</name>
    <dbReference type="NCBI Taxonomy" id="1448308"/>
    <lineage>
        <taxon>Eukaryota</taxon>
        <taxon>Fungi</taxon>
        <taxon>Dikarya</taxon>
        <taxon>Ascomycota</taxon>
        <taxon>Pezizomycotina</taxon>
        <taxon>Dothideomycetes</taxon>
        <taxon>Pleosporomycetidae</taxon>
        <taxon>Pleosporales</taxon>
        <taxon>Corynesporascaceae</taxon>
        <taxon>Corynespora</taxon>
    </lineage>
</organism>
<dbReference type="STRING" id="1448308.A0A2T2NWL8"/>
<dbReference type="InterPro" id="IPR051601">
    <property type="entry name" value="Serine_prot/Carboxylest_S33"/>
</dbReference>
<sequence>IEASESLDFHPCFGGFECAKLKLPLDYFNGTHPNSTISLALAKLPAKVPVDDPRYGGPILINPGGPGGSGTGFALLGARMLQTIVDAPQNPALLPDYAAKNSSSARYFDIIGFDPRGIGFTEPHAYCMEDGPSTWSWRLRETSEGILGSSDAALGRLWSMHHAYGASCKQAMSTADGPDIKRYVTTASVARDMLEITEKHAEYVTNKVNQLPVIKKAHCSGPKVDVATYTPGESKLQYWGFSYGTFLGSTFASMFPDRVGRLILDGVVSSDDYTASLGNGSLHDAEKVMHSFYTFCTLSGPDSCSLATPTSSAKDIEQRVQTIVKSLYHNPIPIDSPRGPEIFTYSDIKSLLFSSLYQPIAFFRLVSQVLIEIEAGGGKTLEALLIANRPLHVYHCPLNGTDPGTYSWYDPQHAILCSDGEDQTSLDIKAFEDYWHLLEGISPTSGAIWSDLRMSCASWKIKAVYKYSGNFGGNTSHPILWISNTADPVTPLQSGRHMQNKFPGSAILVQDSAGHCSISTPTLCTYEAIRKYFQTGALPDPDTLCIPPTTPFSLNSTDPSSPFFDPSLGKTSSAVHLDDSQMNLECESVKSTMEAGKGLQSWAARNNFFGSLHRNPSVEGLVKVLDL</sequence>
<dbReference type="PANTHER" id="PTHR43248">
    <property type="entry name" value="2-SUCCINYL-6-HYDROXY-2,4-CYCLOHEXADIENE-1-CARBOXYLATE SYNTHASE"/>
    <property type="match status" value="1"/>
</dbReference>
<dbReference type="SUPFAM" id="SSF53474">
    <property type="entry name" value="alpha/beta-Hydrolases"/>
    <property type="match status" value="1"/>
</dbReference>
<evidence type="ECO:0000313" key="5">
    <source>
        <dbReference type="Proteomes" id="UP000240883"/>
    </source>
</evidence>
<feature type="domain" description="Peptidase S33 tripeptidyl aminopeptidase-like C-terminal" evidence="3">
    <location>
        <begin position="443"/>
        <end position="545"/>
    </location>
</feature>
<feature type="non-terminal residue" evidence="4">
    <location>
        <position position="1"/>
    </location>
</feature>
<dbReference type="InterPro" id="IPR029058">
    <property type="entry name" value="AB_hydrolase_fold"/>
</dbReference>
<evidence type="ECO:0000256" key="1">
    <source>
        <dbReference type="ARBA" id="ARBA00010088"/>
    </source>
</evidence>
<evidence type="ECO:0000256" key="2">
    <source>
        <dbReference type="ARBA" id="ARBA00022801"/>
    </source>
</evidence>
<dbReference type="AlphaFoldDB" id="A0A2T2NWL8"/>
<dbReference type="PANTHER" id="PTHR43248:SF25">
    <property type="entry name" value="AB HYDROLASE-1 DOMAIN-CONTAINING PROTEIN-RELATED"/>
    <property type="match status" value="1"/>
</dbReference>
<dbReference type="InterPro" id="IPR013595">
    <property type="entry name" value="Pept_S33_TAP-like_C"/>
</dbReference>
<dbReference type="Proteomes" id="UP000240883">
    <property type="component" value="Unassembled WGS sequence"/>
</dbReference>
<name>A0A2T2NWL8_CORCC</name>
<evidence type="ECO:0000313" key="4">
    <source>
        <dbReference type="EMBL" id="PSN69676.1"/>
    </source>
</evidence>
<keyword evidence="5" id="KW-1185">Reference proteome</keyword>
<proteinExistence type="inferred from homology"/>
<dbReference type="GO" id="GO:0016787">
    <property type="term" value="F:hydrolase activity"/>
    <property type="evidence" value="ECO:0007669"/>
    <property type="project" value="UniProtKB-KW"/>
</dbReference>
<reference evidence="4 5" key="1">
    <citation type="journal article" date="2018" name="Front. Microbiol.">
        <title>Genome-Wide Analysis of Corynespora cassiicola Leaf Fall Disease Putative Effectors.</title>
        <authorList>
            <person name="Lopez D."/>
            <person name="Ribeiro S."/>
            <person name="Label P."/>
            <person name="Fumanal B."/>
            <person name="Venisse J.S."/>
            <person name="Kohler A."/>
            <person name="de Oliveira R.R."/>
            <person name="Labutti K."/>
            <person name="Lipzen A."/>
            <person name="Lail K."/>
            <person name="Bauer D."/>
            <person name="Ohm R.A."/>
            <person name="Barry K.W."/>
            <person name="Spatafora J."/>
            <person name="Grigoriev I.V."/>
            <person name="Martin F.M."/>
            <person name="Pujade-Renaud V."/>
        </authorList>
    </citation>
    <scope>NUCLEOTIDE SEQUENCE [LARGE SCALE GENOMIC DNA]</scope>
    <source>
        <strain evidence="4 5">Philippines</strain>
    </source>
</reference>
<dbReference type="Gene3D" id="3.40.50.1820">
    <property type="entry name" value="alpha/beta hydrolase"/>
    <property type="match status" value="1"/>
</dbReference>